<gene>
    <name evidence="2" type="ORF">FJ651_11995</name>
</gene>
<keyword evidence="1" id="KW-1133">Transmembrane helix</keyword>
<dbReference type="RefSeq" id="WP_140990778.1">
    <property type="nucleotide sequence ID" value="NZ_VHIQ01000006.1"/>
</dbReference>
<dbReference type="Proteomes" id="UP000317332">
    <property type="component" value="Unassembled WGS sequence"/>
</dbReference>
<organism evidence="2 3">
    <name type="scientific">Paucihalobacter ruber</name>
    <dbReference type="NCBI Taxonomy" id="2567861"/>
    <lineage>
        <taxon>Bacteria</taxon>
        <taxon>Pseudomonadati</taxon>
        <taxon>Bacteroidota</taxon>
        <taxon>Flavobacteriia</taxon>
        <taxon>Flavobacteriales</taxon>
        <taxon>Flavobacteriaceae</taxon>
        <taxon>Paucihalobacter</taxon>
    </lineage>
</organism>
<feature type="transmembrane region" description="Helical" evidence="1">
    <location>
        <begin position="120"/>
        <end position="139"/>
    </location>
</feature>
<feature type="transmembrane region" description="Helical" evidence="1">
    <location>
        <begin position="54"/>
        <end position="76"/>
    </location>
</feature>
<reference evidence="2 3" key="1">
    <citation type="submission" date="2019-06" db="EMBL/GenBank/DDBJ databases">
        <title>Flavobacteriaceae Paucihalobacterium erythroidium CWB-1, complete genome.</title>
        <authorList>
            <person name="Wu S."/>
        </authorList>
    </citation>
    <scope>NUCLEOTIDE SEQUENCE [LARGE SCALE GENOMIC DNA]</scope>
    <source>
        <strain evidence="2 3">CWB-1</strain>
    </source>
</reference>
<feature type="transmembrane region" description="Helical" evidence="1">
    <location>
        <begin position="151"/>
        <end position="172"/>
    </location>
</feature>
<dbReference type="AlphaFoldDB" id="A0A506PEB6"/>
<keyword evidence="3" id="KW-1185">Reference proteome</keyword>
<feature type="transmembrane region" description="Helical" evidence="1">
    <location>
        <begin position="209"/>
        <end position="226"/>
    </location>
</feature>
<evidence type="ECO:0000313" key="2">
    <source>
        <dbReference type="EMBL" id="TPV32281.1"/>
    </source>
</evidence>
<accession>A0A506PEB6</accession>
<proteinExistence type="predicted"/>
<feature type="transmembrane region" description="Helical" evidence="1">
    <location>
        <begin position="30"/>
        <end position="47"/>
    </location>
</feature>
<dbReference type="OrthoDB" id="1443753at2"/>
<dbReference type="EMBL" id="VHIQ01000006">
    <property type="protein sequence ID" value="TPV32281.1"/>
    <property type="molecule type" value="Genomic_DNA"/>
</dbReference>
<keyword evidence="1" id="KW-0472">Membrane</keyword>
<sequence length="246" mass="28412">MYKIKALKAFLITVAVAFIILQILELEFYGAGLKVVLFLGLNLLYHLEVKEKTWFFRIFLYLFTLGVAIDFIAWLFAYAENFTFEGFFYYSANILFITSYAVIIAEMLSALNLKSVVKKLPVHILVLLILDIFSVIIVTETTEKVLNPTEYILEFVYNSVVMILLSVALLNYIYRDDIKSMNMLLASILIVFSEIIQMAYFYIADNNTFNIMCSVLLVGAFLFFYIQSTLKHGRPIMETFSEDLKI</sequence>
<evidence type="ECO:0000256" key="1">
    <source>
        <dbReference type="SAM" id="Phobius"/>
    </source>
</evidence>
<comment type="caution">
    <text evidence="2">The sequence shown here is derived from an EMBL/GenBank/DDBJ whole genome shotgun (WGS) entry which is preliminary data.</text>
</comment>
<feature type="transmembrane region" description="Helical" evidence="1">
    <location>
        <begin position="7"/>
        <end position="24"/>
    </location>
</feature>
<feature type="transmembrane region" description="Helical" evidence="1">
    <location>
        <begin position="184"/>
        <end position="203"/>
    </location>
</feature>
<evidence type="ECO:0000313" key="3">
    <source>
        <dbReference type="Proteomes" id="UP000317332"/>
    </source>
</evidence>
<protein>
    <recommendedName>
        <fullName evidence="4">YhhN-like protein</fullName>
    </recommendedName>
</protein>
<keyword evidence="1" id="KW-0812">Transmembrane</keyword>
<evidence type="ECO:0008006" key="4">
    <source>
        <dbReference type="Google" id="ProtNLM"/>
    </source>
</evidence>
<feature type="transmembrane region" description="Helical" evidence="1">
    <location>
        <begin position="88"/>
        <end position="108"/>
    </location>
</feature>
<name>A0A506PEB6_9FLAO</name>